<dbReference type="KEGG" id="hazt:108675654"/>
<dbReference type="PANTHER" id="PTHR23279">
    <property type="entry name" value="DEFECTIVE PROBOSCIS EXTENSION RESPONSE DPR -RELATED"/>
    <property type="match status" value="1"/>
</dbReference>
<feature type="domain" description="Ig-like" evidence="3">
    <location>
        <begin position="233"/>
        <end position="326"/>
    </location>
</feature>
<organism evidence="4 5">
    <name type="scientific">Hyalella azteca</name>
    <name type="common">Amphipod</name>
    <dbReference type="NCBI Taxonomy" id="294128"/>
    <lineage>
        <taxon>Eukaryota</taxon>
        <taxon>Metazoa</taxon>
        <taxon>Ecdysozoa</taxon>
        <taxon>Arthropoda</taxon>
        <taxon>Crustacea</taxon>
        <taxon>Multicrustacea</taxon>
        <taxon>Malacostraca</taxon>
        <taxon>Eumalacostraca</taxon>
        <taxon>Peracarida</taxon>
        <taxon>Amphipoda</taxon>
        <taxon>Senticaudata</taxon>
        <taxon>Talitrida</taxon>
        <taxon>Talitroidea</taxon>
        <taxon>Hyalellidae</taxon>
        <taxon>Hyalella</taxon>
    </lineage>
</organism>
<accession>A0A8B7NZP2</accession>
<dbReference type="GeneID" id="108675654"/>
<dbReference type="InterPro" id="IPR037448">
    <property type="entry name" value="Zig-8"/>
</dbReference>
<reference evidence="5" key="1">
    <citation type="submission" date="2025-08" db="UniProtKB">
        <authorList>
            <consortium name="RefSeq"/>
        </authorList>
    </citation>
    <scope>IDENTIFICATION</scope>
    <source>
        <tissue evidence="5">Whole organism</tissue>
    </source>
</reference>
<dbReference type="SMART" id="SM00408">
    <property type="entry name" value="IGc2"/>
    <property type="match status" value="1"/>
</dbReference>
<dbReference type="GO" id="GO:0032589">
    <property type="term" value="C:neuron projection membrane"/>
    <property type="evidence" value="ECO:0007669"/>
    <property type="project" value="TreeGrafter"/>
</dbReference>
<gene>
    <name evidence="5" type="primary">LOC108675654</name>
</gene>
<dbReference type="RefSeq" id="XP_018019175.2">
    <property type="nucleotide sequence ID" value="XM_018163686.2"/>
</dbReference>
<keyword evidence="4" id="KW-1185">Reference proteome</keyword>
<sequence length="692" mass="78574">MKVSTKQLQKRKCFTSNMITPLQLIVFKTIMLLSISISYNVFNLGKTLKMEHRSSFRLFLMIVAALILAGQARSEALFQSHAPLADENLGYWDELDHDNIHDSIVKLPGRHSPKLSYNPPGAFEENAKYNRRRSQNSQRNRNNPISYKNSRNSRFDGREPQSNPIQVQPQLSPLRSRPGDDTSRVVSAWQPITIDTDDAQQNMKLPELEVSLRHNHDSGQEDEQMKEIEPKSPDIDVPATQFDRTMPRNVTVGVGRVAELPCRVLHYQGQSVSWIRRKNLQILTAGEYRYVTDVRFSIVHSVATRQWLLRINGVRFSDAGIYECQVATQPLLIFAVLLVVEDRASAARGQEETTGTPMADASERNDIKAVILEGPEISVAEHTPLTLRCVVQHRAGQAMEARWFHEDTELDLSYGWIHPDKQQRTSQLPMLDISNSARSEYPSYFKSTAQNHNTEGFPKFYSKYPALLKNAPGHQDRAEIFISRSNRPVPYTEHVKLDQFDGQDYADIHTRSEVKSSHDNRQATIFYQHVSRSLKNFNDYEPDLDFKNHVMSSGSDSYSDSFRDSEAQFPRSRKIKHLLPIQRDGIAGKFLPDESGNLTNPTAEGLINSTFHLHVGIASQEKGGTYTCSPRGGENATVSVRVRPPDERLFEQELRSSSGASLFLYGCNGWMLVAVTFFAILKAIIFSLNWYS</sequence>
<dbReference type="SUPFAM" id="SSF48726">
    <property type="entry name" value="Immunoglobulin"/>
    <property type="match status" value="2"/>
</dbReference>
<evidence type="ECO:0000256" key="2">
    <source>
        <dbReference type="SAM" id="Phobius"/>
    </source>
</evidence>
<dbReference type="InterPro" id="IPR036179">
    <property type="entry name" value="Ig-like_dom_sf"/>
</dbReference>
<feature type="compositionally biased region" description="Basic and acidic residues" evidence="1">
    <location>
        <begin position="215"/>
        <end position="234"/>
    </location>
</feature>
<dbReference type="Pfam" id="PF07686">
    <property type="entry name" value="V-set"/>
    <property type="match status" value="1"/>
</dbReference>
<evidence type="ECO:0000259" key="3">
    <source>
        <dbReference type="PROSITE" id="PS50835"/>
    </source>
</evidence>
<feature type="transmembrane region" description="Helical" evidence="2">
    <location>
        <begin position="54"/>
        <end position="72"/>
    </location>
</feature>
<feature type="region of interest" description="Disordered" evidence="1">
    <location>
        <begin position="215"/>
        <end position="240"/>
    </location>
</feature>
<feature type="transmembrane region" description="Helical" evidence="2">
    <location>
        <begin position="662"/>
        <end position="686"/>
    </location>
</feature>
<feature type="compositionally biased region" description="Polar residues" evidence="1">
    <location>
        <begin position="160"/>
        <end position="173"/>
    </location>
</feature>
<dbReference type="OrthoDB" id="10599585at2759"/>
<feature type="transmembrane region" description="Helical" evidence="2">
    <location>
        <begin position="21"/>
        <end position="42"/>
    </location>
</feature>
<keyword evidence="2" id="KW-1133">Transmembrane helix</keyword>
<evidence type="ECO:0000313" key="4">
    <source>
        <dbReference type="Proteomes" id="UP000694843"/>
    </source>
</evidence>
<feature type="region of interest" description="Disordered" evidence="1">
    <location>
        <begin position="108"/>
        <end position="184"/>
    </location>
</feature>
<dbReference type="SMART" id="SM00406">
    <property type="entry name" value="IGv"/>
    <property type="match status" value="1"/>
</dbReference>
<keyword evidence="2" id="KW-0812">Transmembrane</keyword>
<dbReference type="InterPro" id="IPR007110">
    <property type="entry name" value="Ig-like_dom"/>
</dbReference>
<dbReference type="AlphaFoldDB" id="A0A8B7NZP2"/>
<dbReference type="Proteomes" id="UP000694843">
    <property type="component" value="Unplaced"/>
</dbReference>
<evidence type="ECO:0000313" key="5">
    <source>
        <dbReference type="RefSeq" id="XP_018019175.2"/>
    </source>
</evidence>
<dbReference type="InterPro" id="IPR013106">
    <property type="entry name" value="Ig_V-set"/>
</dbReference>
<dbReference type="SMART" id="SM00409">
    <property type="entry name" value="IG"/>
    <property type="match status" value="2"/>
</dbReference>
<dbReference type="PROSITE" id="PS50835">
    <property type="entry name" value="IG_LIKE"/>
    <property type="match status" value="1"/>
</dbReference>
<dbReference type="InterPro" id="IPR003599">
    <property type="entry name" value="Ig_sub"/>
</dbReference>
<dbReference type="GO" id="GO:0050808">
    <property type="term" value="P:synapse organization"/>
    <property type="evidence" value="ECO:0007669"/>
    <property type="project" value="TreeGrafter"/>
</dbReference>
<protein>
    <submittedName>
        <fullName evidence="5">Uncharacterized protein LOC108675654</fullName>
    </submittedName>
</protein>
<dbReference type="InterPro" id="IPR003598">
    <property type="entry name" value="Ig_sub2"/>
</dbReference>
<name>A0A8B7NZP2_HYAAZ</name>
<evidence type="ECO:0000256" key="1">
    <source>
        <dbReference type="SAM" id="MobiDB-lite"/>
    </source>
</evidence>
<keyword evidence="2" id="KW-0472">Membrane</keyword>
<dbReference type="Gene3D" id="2.60.40.10">
    <property type="entry name" value="Immunoglobulins"/>
    <property type="match status" value="1"/>
</dbReference>
<dbReference type="InterPro" id="IPR013783">
    <property type="entry name" value="Ig-like_fold"/>
</dbReference>
<dbReference type="PANTHER" id="PTHR23279:SF6">
    <property type="entry name" value="DEFECTIVE PROBOSCIS EXTENSION RESPONSE 7, ISOFORM F"/>
    <property type="match status" value="1"/>
</dbReference>
<proteinExistence type="predicted"/>